<dbReference type="GeneID" id="28821302"/>
<evidence type="ECO:0000259" key="4">
    <source>
        <dbReference type="Pfam" id="PF00891"/>
    </source>
</evidence>
<dbReference type="AlphaFoldDB" id="A0A194XPS3"/>
<dbReference type="KEGG" id="psco:LY89DRAFT_638436"/>
<evidence type="ECO:0000313" key="6">
    <source>
        <dbReference type="Proteomes" id="UP000070700"/>
    </source>
</evidence>
<dbReference type="SUPFAM" id="SSF46785">
    <property type="entry name" value="Winged helix' DNA-binding domain"/>
    <property type="match status" value="1"/>
</dbReference>
<dbReference type="PROSITE" id="PS51683">
    <property type="entry name" value="SAM_OMT_II"/>
    <property type="match status" value="1"/>
</dbReference>
<keyword evidence="3" id="KW-0949">S-adenosyl-L-methionine</keyword>
<dbReference type="InterPro" id="IPR029063">
    <property type="entry name" value="SAM-dependent_MTases_sf"/>
</dbReference>
<evidence type="ECO:0000256" key="1">
    <source>
        <dbReference type="ARBA" id="ARBA00022603"/>
    </source>
</evidence>
<sequence length="418" mass="47056">MAKTRISELAAIISTKTEIIEQYLRSHNLASPSFDVDYVDPQLPPDIAVCKVTISEATEELNSLLAGPSAFWTTLDTTFLPTIHAIYRFKLASSFPIGGEASFAFIASAVDIPEPDVQRIIRLAITHRIFREPRRGIVTHTAISKAIATIPLLQSFLGLVTEEIWPASTRIVDAIEKWPNSEEPNETGYNLATNQYETYFNGMKKDPDRGKRFADVMNFTHAGGKFERAGLIAHYDWACMSEGLVVELGGSQGMMCFDLARYSPKMKCISQDLPDVVAGVEVPEDLKGRVEVVAHDFFTEQPVKNADAYLFRWIFHDWSDKYSIRILRKLIPALKHGARIVTGKVCLPEPGSISYSIERRMRATDMVMKACLNGRERDVDQWAQLFTKSDSRFNFKGVIRIPGSRWSVIEVIWEDVSV</sequence>
<keyword evidence="6" id="KW-1185">Reference proteome</keyword>
<evidence type="ECO:0000256" key="3">
    <source>
        <dbReference type="ARBA" id="ARBA00022691"/>
    </source>
</evidence>
<evidence type="ECO:0000256" key="2">
    <source>
        <dbReference type="ARBA" id="ARBA00022679"/>
    </source>
</evidence>
<organism evidence="5 6">
    <name type="scientific">Mollisia scopiformis</name>
    <name type="common">Conifer needle endophyte fungus</name>
    <name type="synonym">Phialocephala scopiformis</name>
    <dbReference type="NCBI Taxonomy" id="149040"/>
    <lineage>
        <taxon>Eukaryota</taxon>
        <taxon>Fungi</taxon>
        <taxon>Dikarya</taxon>
        <taxon>Ascomycota</taxon>
        <taxon>Pezizomycotina</taxon>
        <taxon>Leotiomycetes</taxon>
        <taxon>Helotiales</taxon>
        <taxon>Mollisiaceae</taxon>
        <taxon>Mollisia</taxon>
    </lineage>
</organism>
<feature type="domain" description="O-methyltransferase C-terminal" evidence="4">
    <location>
        <begin position="199"/>
        <end position="388"/>
    </location>
</feature>
<dbReference type="Pfam" id="PF00891">
    <property type="entry name" value="Methyltransf_2"/>
    <property type="match status" value="1"/>
</dbReference>
<dbReference type="InterPro" id="IPR001077">
    <property type="entry name" value="COMT_C"/>
</dbReference>
<dbReference type="InterPro" id="IPR016461">
    <property type="entry name" value="COMT-like"/>
</dbReference>
<evidence type="ECO:0000313" key="5">
    <source>
        <dbReference type="EMBL" id="KUJ22193.1"/>
    </source>
</evidence>
<reference evidence="5 6" key="1">
    <citation type="submission" date="2015-10" db="EMBL/GenBank/DDBJ databases">
        <title>Full genome of DAOMC 229536 Phialocephala scopiformis, a fungal endophyte of spruce producing the potent anti-insectan compound rugulosin.</title>
        <authorList>
            <consortium name="DOE Joint Genome Institute"/>
            <person name="Walker A.K."/>
            <person name="Frasz S.L."/>
            <person name="Seifert K.A."/>
            <person name="Miller J.D."/>
            <person name="Mondo S.J."/>
            <person name="Labutti K."/>
            <person name="Lipzen A."/>
            <person name="Dockter R."/>
            <person name="Kennedy M."/>
            <person name="Grigoriev I.V."/>
            <person name="Spatafora J.W."/>
        </authorList>
    </citation>
    <scope>NUCLEOTIDE SEQUENCE [LARGE SCALE GENOMIC DNA]</scope>
    <source>
        <strain evidence="5 6">CBS 120377</strain>
    </source>
</reference>
<dbReference type="InterPro" id="IPR036388">
    <property type="entry name" value="WH-like_DNA-bd_sf"/>
</dbReference>
<gene>
    <name evidence="5" type="ORF">LY89DRAFT_638436</name>
</gene>
<accession>A0A194XPS3</accession>
<dbReference type="InParanoid" id="A0A194XPS3"/>
<dbReference type="Gene3D" id="3.40.50.150">
    <property type="entry name" value="Vaccinia Virus protein VP39"/>
    <property type="match status" value="1"/>
</dbReference>
<dbReference type="RefSeq" id="XP_018076548.1">
    <property type="nucleotide sequence ID" value="XM_018211576.1"/>
</dbReference>
<keyword evidence="1 5" id="KW-0489">Methyltransferase</keyword>
<dbReference type="PANTHER" id="PTHR43712:SF12">
    <property type="entry name" value="STERIGMATOCYSTIN 8-O-METHYLTRANSFERASE"/>
    <property type="match status" value="1"/>
</dbReference>
<dbReference type="GO" id="GO:0032259">
    <property type="term" value="P:methylation"/>
    <property type="evidence" value="ECO:0007669"/>
    <property type="project" value="UniProtKB-KW"/>
</dbReference>
<keyword evidence="2 5" id="KW-0808">Transferase</keyword>
<dbReference type="OrthoDB" id="1606438at2759"/>
<dbReference type="InterPro" id="IPR036390">
    <property type="entry name" value="WH_DNA-bd_sf"/>
</dbReference>
<dbReference type="Proteomes" id="UP000070700">
    <property type="component" value="Unassembled WGS sequence"/>
</dbReference>
<name>A0A194XPS3_MOLSC</name>
<dbReference type="SUPFAM" id="SSF53335">
    <property type="entry name" value="S-adenosyl-L-methionine-dependent methyltransferases"/>
    <property type="match status" value="1"/>
</dbReference>
<dbReference type="PANTHER" id="PTHR43712">
    <property type="entry name" value="PUTATIVE (AFU_ORTHOLOGUE AFUA_4G14580)-RELATED"/>
    <property type="match status" value="1"/>
</dbReference>
<dbReference type="GO" id="GO:0008171">
    <property type="term" value="F:O-methyltransferase activity"/>
    <property type="evidence" value="ECO:0007669"/>
    <property type="project" value="InterPro"/>
</dbReference>
<dbReference type="EMBL" id="KQ947407">
    <property type="protein sequence ID" value="KUJ22193.1"/>
    <property type="molecule type" value="Genomic_DNA"/>
</dbReference>
<protein>
    <submittedName>
        <fullName evidence="5">Putative O-methyltransferase</fullName>
    </submittedName>
</protein>
<proteinExistence type="predicted"/>
<dbReference type="Gene3D" id="1.10.10.10">
    <property type="entry name" value="Winged helix-like DNA-binding domain superfamily/Winged helix DNA-binding domain"/>
    <property type="match status" value="1"/>
</dbReference>